<keyword evidence="4 9" id="KW-0812">Transmembrane</keyword>
<keyword evidence="11" id="KW-1185">Reference proteome</keyword>
<evidence type="ECO:0000313" key="11">
    <source>
        <dbReference type="Proteomes" id="UP000193920"/>
    </source>
</evidence>
<evidence type="ECO:0000256" key="2">
    <source>
        <dbReference type="ARBA" id="ARBA00022448"/>
    </source>
</evidence>
<evidence type="ECO:0000256" key="7">
    <source>
        <dbReference type="ARBA" id="ARBA00023136"/>
    </source>
</evidence>
<organism evidence="10 11">
    <name type="scientific">Neocallimastix californiae</name>
    <dbReference type="NCBI Taxonomy" id="1754190"/>
    <lineage>
        <taxon>Eukaryota</taxon>
        <taxon>Fungi</taxon>
        <taxon>Fungi incertae sedis</taxon>
        <taxon>Chytridiomycota</taxon>
        <taxon>Chytridiomycota incertae sedis</taxon>
        <taxon>Neocallimastigomycetes</taxon>
        <taxon>Neocallimastigales</taxon>
        <taxon>Neocallimastigaceae</taxon>
        <taxon>Neocallimastix</taxon>
    </lineage>
</organism>
<keyword evidence="6" id="KW-0406">Ion transport</keyword>
<reference evidence="10 11" key="1">
    <citation type="submission" date="2016-08" db="EMBL/GenBank/DDBJ databases">
        <title>A Parts List for Fungal Cellulosomes Revealed by Comparative Genomics.</title>
        <authorList>
            <consortium name="DOE Joint Genome Institute"/>
            <person name="Haitjema C.H."/>
            <person name="Gilmore S.P."/>
            <person name="Henske J.K."/>
            <person name="Solomon K.V."/>
            <person name="De Groot R."/>
            <person name="Kuo A."/>
            <person name="Mondo S.J."/>
            <person name="Salamov A.A."/>
            <person name="Labutti K."/>
            <person name="Zhao Z."/>
            <person name="Chiniquy J."/>
            <person name="Barry K."/>
            <person name="Brewer H.M."/>
            <person name="Purvine S.O."/>
            <person name="Wright A.T."/>
            <person name="Boxma B."/>
            <person name="Van Alen T."/>
            <person name="Hackstein J.H."/>
            <person name="Baker S.E."/>
            <person name="Grigoriev I.V."/>
            <person name="O'Malley M.A."/>
        </authorList>
    </citation>
    <scope>NUCLEOTIDE SEQUENCE [LARGE SCALE GENOMIC DNA]</scope>
    <source>
        <strain evidence="10 11">G1</strain>
    </source>
</reference>
<dbReference type="STRING" id="1754190.A0A1Y2AZV5"/>
<dbReference type="AlphaFoldDB" id="A0A1Y2AZV5"/>
<accession>A0A1Y2AZV5</accession>
<feature type="transmembrane region" description="Helical" evidence="9">
    <location>
        <begin position="26"/>
        <end position="44"/>
    </location>
</feature>
<gene>
    <name evidence="10" type="ORF">LY90DRAFT_425794</name>
</gene>
<comment type="subcellular location">
    <subcellularLocation>
        <location evidence="1">Cell membrane</location>
        <topology evidence="1">Multi-pass membrane protein</topology>
    </subcellularLocation>
</comment>
<keyword evidence="2" id="KW-0813">Transport</keyword>
<evidence type="ECO:0000256" key="8">
    <source>
        <dbReference type="SAM" id="MobiDB-lite"/>
    </source>
</evidence>
<evidence type="ECO:0000256" key="1">
    <source>
        <dbReference type="ARBA" id="ARBA00004651"/>
    </source>
</evidence>
<dbReference type="PANTHER" id="PTHR33281">
    <property type="entry name" value="UPF0187 PROTEIN YNEE"/>
    <property type="match status" value="1"/>
</dbReference>
<dbReference type="InterPro" id="IPR044669">
    <property type="entry name" value="YneE/VCCN1/2-like"/>
</dbReference>
<evidence type="ECO:0000256" key="3">
    <source>
        <dbReference type="ARBA" id="ARBA00022475"/>
    </source>
</evidence>
<evidence type="ECO:0000256" key="4">
    <source>
        <dbReference type="ARBA" id="ARBA00022692"/>
    </source>
</evidence>
<feature type="transmembrane region" description="Helical" evidence="9">
    <location>
        <begin position="56"/>
        <end position="76"/>
    </location>
</feature>
<name>A0A1Y2AZV5_9FUNG</name>
<evidence type="ECO:0000256" key="6">
    <source>
        <dbReference type="ARBA" id="ARBA00023065"/>
    </source>
</evidence>
<feature type="region of interest" description="Disordered" evidence="8">
    <location>
        <begin position="358"/>
        <end position="418"/>
    </location>
</feature>
<dbReference type="Proteomes" id="UP000193920">
    <property type="component" value="Unassembled WGS sequence"/>
</dbReference>
<protein>
    <submittedName>
        <fullName evidence="10">UPF0187-domain-containing protein</fullName>
    </submittedName>
</protein>
<keyword evidence="3" id="KW-1003">Cell membrane</keyword>
<dbReference type="EMBL" id="MCOG01000190">
    <property type="protein sequence ID" value="ORY27830.1"/>
    <property type="molecule type" value="Genomic_DNA"/>
</dbReference>
<evidence type="ECO:0000313" key="10">
    <source>
        <dbReference type="EMBL" id="ORY27830.1"/>
    </source>
</evidence>
<comment type="caution">
    <text evidence="10">The sequence shown here is derived from an EMBL/GenBank/DDBJ whole genome shotgun (WGS) entry which is preliminary data.</text>
</comment>
<dbReference type="PANTHER" id="PTHR33281:SF19">
    <property type="entry name" value="VOLTAGE-DEPENDENT ANION CHANNEL-FORMING PROTEIN YNEE"/>
    <property type="match status" value="1"/>
</dbReference>
<dbReference type="GO" id="GO:0005254">
    <property type="term" value="F:chloride channel activity"/>
    <property type="evidence" value="ECO:0007669"/>
    <property type="project" value="InterPro"/>
</dbReference>
<evidence type="ECO:0000256" key="9">
    <source>
        <dbReference type="SAM" id="Phobius"/>
    </source>
</evidence>
<sequence length="418" mass="47605">MYIPPQTGNVSWQHIIMLSSSVIPKVYIPVLIFTAWTAALKVFYNFFKEKEWISNIFFPTSLLTYLGLVLSLLLVFRNTSAYDRFWEGRKAWASMLNQARNISRHIWISIEIDEFDRKKDEKLNLKKGVMRLVIALIISIRHALRGEYGWDYDDLADLVQHVPRFNSLITTAPGKVLKILPLEIAYHIEGYIYLQKDLPATIVNPIYGSLNTIIDNFTACERILYTPIPLIYGIHIKHALIIYLLTLPLQIIPNCGWASLVIVMLTSFTFFGIEAISSEIENPFGSDMNDLKLDDFCQQIHDEITSMMKYFPSSVGFVDWLECEDIDDTTSNEASTYTLNITDKEEGDIPFMRRTNFENKSSYGSSSTLISMQGPPLRNKRYRVSRNRNDYHVDLGNDGGDDDGGNVDDGGVDCGGGE</sequence>
<keyword evidence="5 9" id="KW-1133">Transmembrane helix</keyword>
<proteinExistence type="predicted"/>
<dbReference type="OrthoDB" id="1368at2759"/>
<dbReference type="Pfam" id="PF25539">
    <property type="entry name" value="Bestrophin_2"/>
    <property type="match status" value="1"/>
</dbReference>
<dbReference type="GO" id="GO:0005886">
    <property type="term" value="C:plasma membrane"/>
    <property type="evidence" value="ECO:0007669"/>
    <property type="project" value="UniProtKB-SubCell"/>
</dbReference>
<keyword evidence="7 9" id="KW-0472">Membrane</keyword>
<evidence type="ECO:0000256" key="5">
    <source>
        <dbReference type="ARBA" id="ARBA00022989"/>
    </source>
</evidence>
<feature type="compositionally biased region" description="Polar residues" evidence="8">
    <location>
        <begin position="358"/>
        <end position="371"/>
    </location>
</feature>